<feature type="domain" description="Glycosyl transferase family 1" evidence="1">
    <location>
        <begin position="473"/>
        <end position="628"/>
    </location>
</feature>
<dbReference type="SUPFAM" id="SSF53756">
    <property type="entry name" value="UDP-Glycosyltransferase/glycogen phosphorylase"/>
    <property type="match status" value="1"/>
</dbReference>
<dbReference type="Pfam" id="PF00534">
    <property type="entry name" value="Glycos_transf_1"/>
    <property type="match status" value="1"/>
</dbReference>
<dbReference type="InterPro" id="IPR001173">
    <property type="entry name" value="Glyco_trans_2-like"/>
</dbReference>
<protein>
    <submittedName>
        <fullName evidence="3">Glycosyltransferase</fullName>
    </submittedName>
</protein>
<name>A0A4R4D5L2_9PROT</name>
<accession>A0A4R4D5L2</accession>
<feature type="domain" description="Glycosyltransferase 2-like" evidence="2">
    <location>
        <begin position="26"/>
        <end position="194"/>
    </location>
</feature>
<dbReference type="Gene3D" id="3.40.50.2000">
    <property type="entry name" value="Glycogen Phosphorylase B"/>
    <property type="match status" value="1"/>
</dbReference>
<keyword evidence="4" id="KW-1185">Reference proteome</keyword>
<dbReference type="CDD" id="cd04186">
    <property type="entry name" value="GT_2_like_c"/>
    <property type="match status" value="1"/>
</dbReference>
<dbReference type="RefSeq" id="WP_132297184.1">
    <property type="nucleotide sequence ID" value="NZ_SKBM01000048.1"/>
</dbReference>
<evidence type="ECO:0000259" key="2">
    <source>
        <dbReference type="Pfam" id="PF00535"/>
    </source>
</evidence>
<comment type="caution">
    <text evidence="3">The sequence shown here is derived from an EMBL/GenBank/DDBJ whole genome shotgun (WGS) entry which is preliminary data.</text>
</comment>
<evidence type="ECO:0000259" key="1">
    <source>
        <dbReference type="Pfam" id="PF00534"/>
    </source>
</evidence>
<dbReference type="Gene3D" id="3.90.550.10">
    <property type="entry name" value="Spore Coat Polysaccharide Biosynthesis Protein SpsA, Chain A"/>
    <property type="match status" value="1"/>
</dbReference>
<dbReference type="AlphaFoldDB" id="A0A4R4D5L2"/>
<dbReference type="Proteomes" id="UP000295023">
    <property type="component" value="Unassembled WGS sequence"/>
</dbReference>
<organism evidence="3 4">
    <name type="scientific">Roseicella aquatilis</name>
    <dbReference type="NCBI Taxonomy" id="2527868"/>
    <lineage>
        <taxon>Bacteria</taxon>
        <taxon>Pseudomonadati</taxon>
        <taxon>Pseudomonadota</taxon>
        <taxon>Alphaproteobacteria</taxon>
        <taxon>Acetobacterales</taxon>
        <taxon>Roseomonadaceae</taxon>
        <taxon>Roseicella</taxon>
    </lineage>
</organism>
<gene>
    <name evidence="3" type="ORF">EXY23_26165</name>
</gene>
<proteinExistence type="predicted"/>
<keyword evidence="3" id="KW-0808">Transferase</keyword>
<dbReference type="SUPFAM" id="SSF53448">
    <property type="entry name" value="Nucleotide-diphospho-sugar transferases"/>
    <property type="match status" value="1"/>
</dbReference>
<dbReference type="InterPro" id="IPR029044">
    <property type="entry name" value="Nucleotide-diphossugar_trans"/>
</dbReference>
<evidence type="ECO:0000313" key="4">
    <source>
        <dbReference type="Proteomes" id="UP000295023"/>
    </source>
</evidence>
<dbReference type="Pfam" id="PF00535">
    <property type="entry name" value="Glycos_transf_2"/>
    <property type="match status" value="1"/>
</dbReference>
<sequence>MTEQPEALDAPVAAPAWYDEGAPEVSVVILDHDRPDLTRTCLGHLWAHTAGRRYEIIVVDNGSAPENHAALRRIPGPFRLIRLEVNRFFGEGNNIGAEAARGPYLLFLNNDAFVTPGWLDPLVRQLETKPLLGGVGPRLLFPDGRVQEAGAFVTTDGHTVQVGRSGTHAPDEVEEDHIVDYCSAACFLLRRDLFLAVGGFDPAYEPAYYEDVDLCLRIAARGLFIGYCAGSQVVHIANATSSVQEATLGLSRAVEINRVQLLRTWGETLAAREHAALAPTPALRRGDARPRAVLYTPYDLIPGGGERYLLTAATALLRDFDVHLATEEAYSRIRLGALGRSLGLDLHGLGLVTRRELGRLGPLALSVQIGNEALPAWPGFALRNLYICQFPFPQARPDLLRRTGNLDNCAATLVYSDFVRSHLLAARAALGLADRPVEVLAPPVPPAPEGTVPAPLVPPYRIVLIGRFFTGGHDKRHDIAIEAVRRLAATGLPVRLDLIGSVLPHAAYQEHYARLLALAEGLPVTFHPNATPAVLQALLARAHLYIHATGHGVDARLHPEACEHFGISVLEAMSHGLVPFVVDNGGPAGFVQDGRNGFTYADLDGLVARITAALGAPRQFEEMRAAARATAAHFGEAAFIEAWRSRAAALLE</sequence>
<dbReference type="EMBL" id="SKBM01000048">
    <property type="protein sequence ID" value="TCZ52614.1"/>
    <property type="molecule type" value="Genomic_DNA"/>
</dbReference>
<dbReference type="OrthoDB" id="9783791at2"/>
<reference evidence="3 4" key="1">
    <citation type="submission" date="2019-03" db="EMBL/GenBank/DDBJ databases">
        <title>Paracraurococcus aquatilis NE82 genome sequence.</title>
        <authorList>
            <person name="Zhao Y."/>
            <person name="Du Z."/>
        </authorList>
    </citation>
    <scope>NUCLEOTIDE SEQUENCE [LARGE SCALE GENOMIC DNA]</scope>
    <source>
        <strain evidence="3 4">NE82</strain>
    </source>
</reference>
<dbReference type="GO" id="GO:0016757">
    <property type="term" value="F:glycosyltransferase activity"/>
    <property type="evidence" value="ECO:0007669"/>
    <property type="project" value="InterPro"/>
</dbReference>
<evidence type="ECO:0000313" key="3">
    <source>
        <dbReference type="EMBL" id="TCZ52614.1"/>
    </source>
</evidence>
<dbReference type="PANTHER" id="PTHR43179">
    <property type="entry name" value="RHAMNOSYLTRANSFERASE WBBL"/>
    <property type="match status" value="1"/>
</dbReference>
<dbReference type="PANTHER" id="PTHR43179:SF7">
    <property type="entry name" value="RHAMNOSYLTRANSFERASE WBBL"/>
    <property type="match status" value="1"/>
</dbReference>
<dbReference type="InterPro" id="IPR001296">
    <property type="entry name" value="Glyco_trans_1"/>
</dbReference>